<feature type="binding site" evidence="5">
    <location>
        <position position="65"/>
    </location>
    <ligand>
        <name>substrate</name>
    </ligand>
</feature>
<evidence type="ECO:0000256" key="2">
    <source>
        <dbReference type="ARBA" id="ARBA00022679"/>
    </source>
</evidence>
<dbReference type="InterPro" id="IPR011004">
    <property type="entry name" value="Trimer_LpxA-like_sf"/>
</dbReference>
<dbReference type="InterPro" id="IPR020019">
    <property type="entry name" value="AcTrfase_PglD-like"/>
</dbReference>
<dbReference type="InterPro" id="IPR018357">
    <property type="entry name" value="Hexapep_transf_CS"/>
</dbReference>
<dbReference type="Gene3D" id="3.40.50.20">
    <property type="match status" value="1"/>
</dbReference>
<dbReference type="Pfam" id="PF17836">
    <property type="entry name" value="PglD_N"/>
    <property type="match status" value="1"/>
</dbReference>
<dbReference type="InterPro" id="IPR050179">
    <property type="entry name" value="Trans_hexapeptide_repeat"/>
</dbReference>
<dbReference type="NCBIfam" id="TIGR03570">
    <property type="entry name" value="NeuD_NnaD"/>
    <property type="match status" value="1"/>
</dbReference>
<organism evidence="7 8">
    <name type="scientific">Pandoraea cepalis</name>
    <dbReference type="NCBI Taxonomy" id="2508294"/>
    <lineage>
        <taxon>Bacteria</taxon>
        <taxon>Pseudomonadati</taxon>
        <taxon>Pseudomonadota</taxon>
        <taxon>Betaproteobacteria</taxon>
        <taxon>Burkholderiales</taxon>
        <taxon>Burkholderiaceae</taxon>
        <taxon>Pandoraea</taxon>
    </lineage>
</organism>
<feature type="active site" description="Proton acceptor" evidence="4">
    <location>
        <position position="132"/>
    </location>
</feature>
<feature type="site" description="Increases basicity of active site His" evidence="4">
    <location>
        <position position="133"/>
    </location>
</feature>
<dbReference type="SUPFAM" id="SSF51161">
    <property type="entry name" value="Trimeric LpxA-like enzymes"/>
    <property type="match status" value="1"/>
</dbReference>
<proteinExistence type="inferred from homology"/>
<keyword evidence="2 7" id="KW-0808">Transferase</keyword>
<feature type="domain" description="PglD N-terminal" evidence="6">
    <location>
        <begin position="2"/>
        <end position="77"/>
    </location>
</feature>
<evidence type="ECO:0000259" key="6">
    <source>
        <dbReference type="Pfam" id="PF17836"/>
    </source>
</evidence>
<gene>
    <name evidence="7" type="ORF">PCE31107_03857</name>
</gene>
<sequence>MVLGAGGHGAVVADIASAVWPDVTISFLDDRYGTLSRVFDWPVVGNFESALKLIDADSGFIVAIGNNRARHDWLNRLLEAGAVSPVLMHPTAVVSSRARLGAGTVVFATAVIQIGATVGRGCIVNTAAVVEHDCQLGDAVHICPQVGLAGNVTIGSRSTLGVGTSVRQGIEIGSDVVIGAGSAVVRDIASSALAYGVPAVTKLEI</sequence>
<evidence type="ECO:0000313" key="7">
    <source>
        <dbReference type="EMBL" id="VVE34966.1"/>
    </source>
</evidence>
<dbReference type="PANTHER" id="PTHR43300">
    <property type="entry name" value="ACETYLTRANSFERASE"/>
    <property type="match status" value="1"/>
</dbReference>
<evidence type="ECO:0000313" key="8">
    <source>
        <dbReference type="Proteomes" id="UP000396788"/>
    </source>
</evidence>
<reference evidence="7 8" key="1">
    <citation type="submission" date="2019-08" db="EMBL/GenBank/DDBJ databases">
        <authorList>
            <person name="Peeters C."/>
        </authorList>
    </citation>
    <scope>NUCLEOTIDE SEQUENCE [LARGE SCALE GENOMIC DNA]</scope>
    <source>
        <strain evidence="7 8">LMG 31107</strain>
    </source>
</reference>
<keyword evidence="3" id="KW-0677">Repeat</keyword>
<dbReference type="PANTHER" id="PTHR43300:SF7">
    <property type="entry name" value="UDP-N-ACETYLBACILLOSAMINE N-ACETYLTRANSFERASE"/>
    <property type="match status" value="1"/>
</dbReference>
<dbReference type="InterPro" id="IPR041561">
    <property type="entry name" value="PglD_N"/>
</dbReference>
<evidence type="ECO:0000256" key="3">
    <source>
        <dbReference type="ARBA" id="ARBA00022737"/>
    </source>
</evidence>
<feature type="binding site" evidence="5">
    <location>
        <position position="141"/>
    </location>
    <ligand>
        <name>acetyl-CoA</name>
        <dbReference type="ChEBI" id="CHEBI:57288"/>
    </ligand>
</feature>
<dbReference type="Proteomes" id="UP000396788">
    <property type="component" value="Unassembled WGS sequence"/>
</dbReference>
<protein>
    <submittedName>
        <fullName evidence="7">Acetyltransferase</fullName>
    </submittedName>
</protein>
<evidence type="ECO:0000256" key="4">
    <source>
        <dbReference type="PIRSR" id="PIRSR620019-1"/>
    </source>
</evidence>
<dbReference type="EMBL" id="CABPRY010000011">
    <property type="protein sequence ID" value="VVE34966.1"/>
    <property type="molecule type" value="Genomic_DNA"/>
</dbReference>
<comment type="similarity">
    <text evidence="1">Belongs to the transferase hexapeptide repeat family.</text>
</comment>
<dbReference type="AlphaFoldDB" id="A0A5E4XF63"/>
<accession>A0A5E4XF63</accession>
<evidence type="ECO:0000256" key="1">
    <source>
        <dbReference type="ARBA" id="ARBA00007274"/>
    </source>
</evidence>
<dbReference type="CDD" id="cd03360">
    <property type="entry name" value="LbH_AT_putative"/>
    <property type="match status" value="1"/>
</dbReference>
<dbReference type="GO" id="GO:0016740">
    <property type="term" value="F:transferase activity"/>
    <property type="evidence" value="ECO:0007669"/>
    <property type="project" value="UniProtKB-KW"/>
</dbReference>
<dbReference type="Gene3D" id="2.160.10.10">
    <property type="entry name" value="Hexapeptide repeat proteins"/>
    <property type="match status" value="1"/>
</dbReference>
<name>A0A5E4XF63_9BURK</name>
<evidence type="ECO:0000256" key="5">
    <source>
        <dbReference type="PIRSR" id="PIRSR620019-2"/>
    </source>
</evidence>
<dbReference type="PROSITE" id="PS00101">
    <property type="entry name" value="HEXAPEP_TRANSFERASES"/>
    <property type="match status" value="1"/>
</dbReference>